<evidence type="ECO:0000313" key="1">
    <source>
        <dbReference type="EMBL" id="SDI17141.1"/>
    </source>
</evidence>
<evidence type="ECO:0000313" key="2">
    <source>
        <dbReference type="Proteomes" id="UP000199706"/>
    </source>
</evidence>
<protein>
    <submittedName>
        <fullName evidence="1">Uncharacterized protein</fullName>
    </submittedName>
</protein>
<accession>A0A1G8IEJ0</accession>
<dbReference type="EMBL" id="FNCJ01000018">
    <property type="protein sequence ID" value="SDI17141.1"/>
    <property type="molecule type" value="Genomic_DNA"/>
</dbReference>
<dbReference type="Proteomes" id="UP000199706">
    <property type="component" value="Unassembled WGS sequence"/>
</dbReference>
<name>A0A1G8IEJ0_9BURK</name>
<proteinExistence type="predicted"/>
<reference evidence="1 2" key="1">
    <citation type="submission" date="2016-10" db="EMBL/GenBank/DDBJ databases">
        <authorList>
            <person name="de Groot N.N."/>
        </authorList>
    </citation>
    <scope>NUCLEOTIDE SEQUENCE [LARGE SCALE GENOMIC DNA]</scope>
    <source>
        <strain evidence="1 2">LMG 2247</strain>
    </source>
</reference>
<sequence>MGIISERGLCIGDQSKMSGAHSAKLVHSEIMHIRLVIERLSAADLSRSGLPREYWRKRLQAVMQNHQLSPAQFDEIDRILAALND</sequence>
<gene>
    <name evidence="1" type="ORF">SAMN05216466_11865</name>
</gene>
<organism evidence="1 2">
    <name type="scientific">Paraburkholderia phenazinium</name>
    <dbReference type="NCBI Taxonomy" id="60549"/>
    <lineage>
        <taxon>Bacteria</taxon>
        <taxon>Pseudomonadati</taxon>
        <taxon>Pseudomonadota</taxon>
        <taxon>Betaproteobacteria</taxon>
        <taxon>Burkholderiales</taxon>
        <taxon>Burkholderiaceae</taxon>
        <taxon>Paraburkholderia</taxon>
    </lineage>
</organism>
<dbReference type="AlphaFoldDB" id="A0A1G8IEJ0"/>